<evidence type="ECO:0000256" key="3">
    <source>
        <dbReference type="ARBA" id="ARBA00023125"/>
    </source>
</evidence>
<dbReference type="STRING" id="564137.SAMN04488238_101139"/>
<sequence length="295" mass="32668">MNDRKPERRGLGRGLSALMADVSHTQDAAAEQRSSDQLVPVENIHANAEQPRRDFDPEKLQELSASIKEKGVLQPIVVRPSPSQDGLFEIVAGERRWRAAQMAQVHAVPVIVRDLSDTEVLEFAIIENIQRADLNPLEEAAGYKQLIERFGHTQEKISEAMGKSRSHIANLLRLLTLPPEVTMLLRQGQLSAGHARALITAENPAQLAQTVVARGLNVRETETLARGPIDKSVRKPRDRKSDKDADTVVLEQDLSANLGMAVEIDHRAGGEGQIIIRYQRLDQLDQLCQLLSTSS</sequence>
<proteinExistence type="inferred from homology"/>
<dbReference type="AlphaFoldDB" id="A0A1H2QZN9"/>
<dbReference type="NCBIfam" id="TIGR00180">
    <property type="entry name" value="parB_part"/>
    <property type="match status" value="1"/>
</dbReference>
<evidence type="ECO:0000256" key="4">
    <source>
        <dbReference type="ARBA" id="ARBA00025472"/>
    </source>
</evidence>
<dbReference type="InterPro" id="IPR004437">
    <property type="entry name" value="ParB/RepB/Spo0J"/>
</dbReference>
<accession>A0A1H2QZN9</accession>
<comment type="function">
    <text evidence="4">Involved in chromosome partition. Localize to both poles of the predivisional cell following completion of DNA replication. Binds to the DNA origin of replication.</text>
</comment>
<dbReference type="CDD" id="cd16393">
    <property type="entry name" value="SPO0J_N"/>
    <property type="match status" value="1"/>
</dbReference>
<dbReference type="RefSeq" id="WP_092884385.1">
    <property type="nucleotide sequence ID" value="NZ_CP061498.1"/>
</dbReference>
<keyword evidence="3" id="KW-0238">DNA-binding</keyword>
<dbReference type="InterPro" id="IPR050336">
    <property type="entry name" value="Chromosome_partition/occlusion"/>
</dbReference>
<evidence type="ECO:0000256" key="2">
    <source>
        <dbReference type="ARBA" id="ARBA00022829"/>
    </source>
</evidence>
<dbReference type="Gene3D" id="3.90.1530.30">
    <property type="match status" value="1"/>
</dbReference>
<dbReference type="InterPro" id="IPR003115">
    <property type="entry name" value="ParB_N"/>
</dbReference>
<dbReference type="InterPro" id="IPR057240">
    <property type="entry name" value="ParB_dimer_C"/>
</dbReference>
<dbReference type="InterPro" id="IPR041468">
    <property type="entry name" value="HTH_ParB/Spo0J"/>
</dbReference>
<dbReference type="Pfam" id="PF02195">
    <property type="entry name" value="ParB_N"/>
    <property type="match status" value="1"/>
</dbReference>
<dbReference type="OrthoDB" id="9802051at2"/>
<dbReference type="EMBL" id="FNOM01000001">
    <property type="protein sequence ID" value="SDW12094.1"/>
    <property type="molecule type" value="Genomic_DNA"/>
</dbReference>
<dbReference type="Proteomes" id="UP000198539">
    <property type="component" value="Unassembled WGS sequence"/>
</dbReference>
<dbReference type="Pfam" id="PF23552">
    <property type="entry name" value="ParB_C"/>
    <property type="match status" value="1"/>
</dbReference>
<keyword evidence="2" id="KW-0159">Chromosome partition</keyword>
<evidence type="ECO:0000256" key="5">
    <source>
        <dbReference type="SAM" id="MobiDB-lite"/>
    </source>
</evidence>
<dbReference type="SMART" id="SM00470">
    <property type="entry name" value="ParB"/>
    <property type="match status" value="1"/>
</dbReference>
<dbReference type="PANTHER" id="PTHR33375:SF1">
    <property type="entry name" value="CHROMOSOME-PARTITIONING PROTEIN PARB-RELATED"/>
    <property type="match status" value="1"/>
</dbReference>
<evidence type="ECO:0000313" key="7">
    <source>
        <dbReference type="EMBL" id="SDW12094.1"/>
    </source>
</evidence>
<dbReference type="FunFam" id="1.10.10.2830:FF:000001">
    <property type="entry name" value="Chromosome partitioning protein ParB"/>
    <property type="match status" value="1"/>
</dbReference>
<keyword evidence="8" id="KW-1185">Reference proteome</keyword>
<evidence type="ECO:0000256" key="1">
    <source>
        <dbReference type="ARBA" id="ARBA00006295"/>
    </source>
</evidence>
<dbReference type="SUPFAM" id="SSF110849">
    <property type="entry name" value="ParB/Sulfiredoxin"/>
    <property type="match status" value="1"/>
</dbReference>
<evidence type="ECO:0000313" key="8">
    <source>
        <dbReference type="Proteomes" id="UP000198539"/>
    </source>
</evidence>
<evidence type="ECO:0000259" key="6">
    <source>
        <dbReference type="SMART" id="SM00470"/>
    </source>
</evidence>
<gene>
    <name evidence="7" type="ORF">SAMN04488238_101139</name>
</gene>
<dbReference type="GO" id="GO:0003677">
    <property type="term" value="F:DNA binding"/>
    <property type="evidence" value="ECO:0007669"/>
    <property type="project" value="UniProtKB-KW"/>
</dbReference>
<dbReference type="Gene3D" id="1.10.10.2830">
    <property type="match status" value="1"/>
</dbReference>
<dbReference type="GO" id="GO:0005694">
    <property type="term" value="C:chromosome"/>
    <property type="evidence" value="ECO:0007669"/>
    <property type="project" value="TreeGrafter"/>
</dbReference>
<dbReference type="PANTHER" id="PTHR33375">
    <property type="entry name" value="CHROMOSOME-PARTITIONING PROTEIN PARB-RELATED"/>
    <property type="match status" value="1"/>
</dbReference>
<reference evidence="7 8" key="1">
    <citation type="submission" date="2016-10" db="EMBL/GenBank/DDBJ databases">
        <authorList>
            <person name="de Groot N.N."/>
        </authorList>
    </citation>
    <scope>NUCLEOTIDE SEQUENCE [LARGE SCALE GENOMIC DNA]</scope>
    <source>
        <strain evidence="7 8">CGMCC 1.8894</strain>
    </source>
</reference>
<comment type="similarity">
    <text evidence="1">Belongs to the ParB family.</text>
</comment>
<dbReference type="InterPro" id="IPR036086">
    <property type="entry name" value="ParB/Sulfiredoxin_sf"/>
</dbReference>
<protein>
    <submittedName>
        <fullName evidence="7">Chromosome partitioning protein, ParB family</fullName>
    </submittedName>
</protein>
<name>A0A1H2QZN9_9RHOB</name>
<dbReference type="Pfam" id="PF17762">
    <property type="entry name" value="HTH_ParB"/>
    <property type="match status" value="1"/>
</dbReference>
<feature type="region of interest" description="Disordered" evidence="5">
    <location>
        <begin position="23"/>
        <end position="57"/>
    </location>
</feature>
<feature type="domain" description="ParB-like N-terminal" evidence="6">
    <location>
        <begin position="37"/>
        <end position="129"/>
    </location>
</feature>
<organism evidence="7 8">
    <name type="scientific">Roseicitreum antarcticum</name>
    <dbReference type="NCBI Taxonomy" id="564137"/>
    <lineage>
        <taxon>Bacteria</taxon>
        <taxon>Pseudomonadati</taxon>
        <taxon>Pseudomonadota</taxon>
        <taxon>Alphaproteobacteria</taxon>
        <taxon>Rhodobacterales</taxon>
        <taxon>Paracoccaceae</taxon>
        <taxon>Roseicitreum</taxon>
    </lineage>
</organism>
<dbReference type="FunFam" id="3.90.1530.30:FF:000001">
    <property type="entry name" value="Chromosome partitioning protein ParB"/>
    <property type="match status" value="1"/>
</dbReference>
<dbReference type="GO" id="GO:0007059">
    <property type="term" value="P:chromosome segregation"/>
    <property type="evidence" value="ECO:0007669"/>
    <property type="project" value="UniProtKB-KW"/>
</dbReference>